<dbReference type="InterPro" id="IPR008969">
    <property type="entry name" value="CarboxyPept-like_regulatory"/>
</dbReference>
<dbReference type="InterPro" id="IPR039426">
    <property type="entry name" value="TonB-dep_rcpt-like"/>
</dbReference>
<organism evidence="11 12">
    <name type="scientific">Larkinella rosea</name>
    <dbReference type="NCBI Taxonomy" id="2025312"/>
    <lineage>
        <taxon>Bacteria</taxon>
        <taxon>Pseudomonadati</taxon>
        <taxon>Bacteroidota</taxon>
        <taxon>Cytophagia</taxon>
        <taxon>Cytophagales</taxon>
        <taxon>Spirosomataceae</taxon>
        <taxon>Larkinella</taxon>
    </lineage>
</organism>
<proteinExistence type="inferred from homology"/>
<dbReference type="EMBL" id="RQJO01000010">
    <property type="protein sequence ID" value="RRB00870.1"/>
    <property type="molecule type" value="Genomic_DNA"/>
</dbReference>
<evidence type="ECO:0000259" key="10">
    <source>
        <dbReference type="Pfam" id="PF07715"/>
    </source>
</evidence>
<sequence length="1062" mass="115660">MKRKLVPINGNPYAFGYKRWTLLAAMAIVSGTAHSAPFAKPESPARKEVNVLSRSLPKPVEIIKGKVSDEKGDALPGVSIVVKGTQQGTTSDAGGNFSINVPSAGSVLVFSFVGYTAQEVQVANQTTLQIRMQAESKALDEVVVTALGIRKETKSLGYSVTKVDGDNFTKTRETNFANSLNGKVAGVNISPAATGPAGSSRVTIRGNTSISGNNQPLYIINGLPMDNTQFGGPKNDNPDFGDNISSINPDDVEDVTVLKGATAAALYGSRAKNGAIVITTKSGKGNKGLGVEFNSNNTFEVPFFLWQLQKEYGQGYGGVKPASQQDAANHGQNHWGALYDGSETVQLDGVKRPYSYVKDQVLDDFYGTGHTSTNSISFSGGGDNGSFRLGITDMRNRGIIPNATMRRDNISLGLNQHISKNLTLSANVDYINERVDNRYVFTGNSGNSAGTILYVNSNMPTSALLPGYDANFKEKVLGTDLNATNPYYTLNRIKNRTDKDRFISTLNLRYNIFDWLFVQGKVGQDYYGFTANKIVPDGTGYRPGGQIDQAQQNFWERNFEGMIGLNRSLNKDFDLSVNLGGNLMSQHRYTTTIVGSGIVVPQLFVINNTATKNTTTQTYDKKINSVFATAELSYRNYLYLNLTGRNDWFSTLNPKSNNFFYPSAGVSFVFSQAFEMPKAISFGKLRVAYAAVGGDTDPYLLNLTYGLLPYNYDGRSLGTINQFTVPNSNLRPLSVNEFEAGLDLRLFNNRLGFDIAAYNKLTTNDIAIESISSTTGYSGVSVNVGEIRNRGIEFLATVKPVVSKNFTWDVSFNLAYNKSKVLKISNTSKELILATSTKAFIKHIEGQEYSQIVGRTIKRDAQGRDIIDATGLPIVPTDVVAFGSGINKYTTGLINSFSYKGLTLSAQIDGKFGGKIYSETNYSLDHRGMSLGSLLGRASGAVLPGVTESGEENKVLVTADRVNNRAIVVRRRDALDDYIYDASFIKLRYVSLTYSLPKSLYERIGFVKGASVSLVGRNLSILMKHTPGLDPETNLSAGNDQGIEMTPLPPTRSYGFNVNLKF</sequence>
<dbReference type="NCBIfam" id="TIGR04056">
    <property type="entry name" value="OMP_RagA_SusC"/>
    <property type="match status" value="1"/>
</dbReference>
<keyword evidence="7 8" id="KW-0998">Cell outer membrane</keyword>
<feature type="domain" description="TonB-dependent receptor plug" evidence="10">
    <location>
        <begin position="154"/>
        <end position="275"/>
    </location>
</feature>
<dbReference type="PANTHER" id="PTHR30069">
    <property type="entry name" value="TONB-DEPENDENT OUTER MEMBRANE RECEPTOR"/>
    <property type="match status" value="1"/>
</dbReference>
<dbReference type="OrthoDB" id="9768177at2"/>
<evidence type="ECO:0000256" key="9">
    <source>
        <dbReference type="SAM" id="SignalP"/>
    </source>
</evidence>
<evidence type="ECO:0000256" key="6">
    <source>
        <dbReference type="ARBA" id="ARBA00023136"/>
    </source>
</evidence>
<dbReference type="InterPro" id="IPR023996">
    <property type="entry name" value="TonB-dep_OMP_SusC/RagA"/>
</dbReference>
<keyword evidence="12" id="KW-1185">Reference proteome</keyword>
<dbReference type="InterPro" id="IPR036942">
    <property type="entry name" value="Beta-barrel_TonB_sf"/>
</dbReference>
<dbReference type="PROSITE" id="PS52016">
    <property type="entry name" value="TONB_DEPENDENT_REC_3"/>
    <property type="match status" value="1"/>
</dbReference>
<protein>
    <submittedName>
        <fullName evidence="11">SusC/RagA family TonB-linked outer membrane protein</fullName>
    </submittedName>
</protein>
<dbReference type="Pfam" id="PF13715">
    <property type="entry name" value="CarbopepD_reg_2"/>
    <property type="match status" value="1"/>
</dbReference>
<dbReference type="InterPro" id="IPR023997">
    <property type="entry name" value="TonB-dep_OMP_SusC/RagA_CS"/>
</dbReference>
<feature type="signal peptide" evidence="9">
    <location>
        <begin position="1"/>
        <end position="35"/>
    </location>
</feature>
<gene>
    <name evidence="11" type="ORF">EHT25_22015</name>
</gene>
<keyword evidence="4 8" id="KW-0812">Transmembrane</keyword>
<dbReference type="SUPFAM" id="SSF56935">
    <property type="entry name" value="Porins"/>
    <property type="match status" value="1"/>
</dbReference>
<dbReference type="NCBIfam" id="TIGR04057">
    <property type="entry name" value="SusC_RagA_signa"/>
    <property type="match status" value="1"/>
</dbReference>
<keyword evidence="2 8" id="KW-0813">Transport</keyword>
<accession>A0A3P1BIE1</accession>
<dbReference type="Proteomes" id="UP000271925">
    <property type="component" value="Unassembled WGS sequence"/>
</dbReference>
<evidence type="ECO:0000256" key="3">
    <source>
        <dbReference type="ARBA" id="ARBA00022452"/>
    </source>
</evidence>
<evidence type="ECO:0000256" key="8">
    <source>
        <dbReference type="PROSITE-ProRule" id="PRU01360"/>
    </source>
</evidence>
<evidence type="ECO:0000256" key="7">
    <source>
        <dbReference type="ARBA" id="ARBA00023237"/>
    </source>
</evidence>
<feature type="chain" id="PRO_5017961535" evidence="9">
    <location>
        <begin position="36"/>
        <end position="1062"/>
    </location>
</feature>
<evidence type="ECO:0000313" key="12">
    <source>
        <dbReference type="Proteomes" id="UP000271925"/>
    </source>
</evidence>
<dbReference type="InterPro" id="IPR012910">
    <property type="entry name" value="Plug_dom"/>
</dbReference>
<dbReference type="Gene3D" id="2.40.170.20">
    <property type="entry name" value="TonB-dependent receptor, beta-barrel domain"/>
    <property type="match status" value="1"/>
</dbReference>
<comment type="subcellular location">
    <subcellularLocation>
        <location evidence="1 8">Cell outer membrane</location>
        <topology evidence="1 8">Multi-pass membrane protein</topology>
    </subcellularLocation>
</comment>
<dbReference type="GO" id="GO:0015344">
    <property type="term" value="F:siderophore uptake transmembrane transporter activity"/>
    <property type="evidence" value="ECO:0007669"/>
    <property type="project" value="TreeGrafter"/>
</dbReference>
<dbReference type="Pfam" id="PF07715">
    <property type="entry name" value="Plug"/>
    <property type="match status" value="1"/>
</dbReference>
<keyword evidence="3 8" id="KW-1134">Transmembrane beta strand</keyword>
<dbReference type="RefSeq" id="WP_124877335.1">
    <property type="nucleotide sequence ID" value="NZ_RQJO01000010.1"/>
</dbReference>
<evidence type="ECO:0000256" key="2">
    <source>
        <dbReference type="ARBA" id="ARBA00022448"/>
    </source>
</evidence>
<comment type="similarity">
    <text evidence="8">Belongs to the TonB-dependent receptor family.</text>
</comment>
<keyword evidence="6 8" id="KW-0472">Membrane</keyword>
<dbReference type="InterPro" id="IPR037066">
    <property type="entry name" value="Plug_dom_sf"/>
</dbReference>
<dbReference type="SUPFAM" id="SSF49464">
    <property type="entry name" value="Carboxypeptidase regulatory domain-like"/>
    <property type="match status" value="1"/>
</dbReference>
<name>A0A3P1BIE1_9BACT</name>
<evidence type="ECO:0000256" key="5">
    <source>
        <dbReference type="ARBA" id="ARBA00022729"/>
    </source>
</evidence>
<dbReference type="Gene3D" id="2.60.40.1120">
    <property type="entry name" value="Carboxypeptidase-like, regulatory domain"/>
    <property type="match status" value="1"/>
</dbReference>
<dbReference type="Gene3D" id="2.170.130.10">
    <property type="entry name" value="TonB-dependent receptor, plug domain"/>
    <property type="match status" value="1"/>
</dbReference>
<comment type="caution">
    <text evidence="11">The sequence shown here is derived from an EMBL/GenBank/DDBJ whole genome shotgun (WGS) entry which is preliminary data.</text>
</comment>
<keyword evidence="5 9" id="KW-0732">Signal</keyword>
<evidence type="ECO:0000256" key="4">
    <source>
        <dbReference type="ARBA" id="ARBA00022692"/>
    </source>
</evidence>
<reference evidence="11 12" key="1">
    <citation type="submission" date="2018-11" db="EMBL/GenBank/DDBJ databases">
        <authorList>
            <person name="Zhou Z."/>
            <person name="Wang G."/>
        </authorList>
    </citation>
    <scope>NUCLEOTIDE SEQUENCE [LARGE SCALE GENOMIC DNA]</scope>
    <source>
        <strain evidence="11 12">KCTC52004</strain>
    </source>
</reference>
<evidence type="ECO:0000313" key="11">
    <source>
        <dbReference type="EMBL" id="RRB00870.1"/>
    </source>
</evidence>
<dbReference type="GO" id="GO:0009279">
    <property type="term" value="C:cell outer membrane"/>
    <property type="evidence" value="ECO:0007669"/>
    <property type="project" value="UniProtKB-SubCell"/>
</dbReference>
<dbReference type="AlphaFoldDB" id="A0A3P1BIE1"/>
<dbReference type="PANTHER" id="PTHR30069:SF29">
    <property type="entry name" value="HEMOGLOBIN AND HEMOGLOBIN-HAPTOGLOBIN-BINDING PROTEIN 1-RELATED"/>
    <property type="match status" value="1"/>
</dbReference>
<evidence type="ECO:0000256" key="1">
    <source>
        <dbReference type="ARBA" id="ARBA00004571"/>
    </source>
</evidence>
<dbReference type="GO" id="GO:0044718">
    <property type="term" value="P:siderophore transmembrane transport"/>
    <property type="evidence" value="ECO:0007669"/>
    <property type="project" value="TreeGrafter"/>
</dbReference>